<feature type="transmembrane region" description="Helical" evidence="1">
    <location>
        <begin position="39"/>
        <end position="59"/>
    </location>
</feature>
<protein>
    <submittedName>
        <fullName evidence="2">Uncharacterized protein</fullName>
    </submittedName>
</protein>
<proteinExistence type="predicted"/>
<dbReference type="EMBL" id="AOTZ01000006">
    <property type="protein sequence ID" value="EZP76143.1"/>
    <property type="molecule type" value="Genomic_DNA"/>
</dbReference>
<evidence type="ECO:0000313" key="3">
    <source>
        <dbReference type="Proteomes" id="UP000023566"/>
    </source>
</evidence>
<accession>A0ABC9VCS6</accession>
<keyword evidence="3" id="KW-1185">Reference proteome</keyword>
<reference evidence="2 3" key="1">
    <citation type="journal article" date="2014" name="Appl. Microbiol. Biotechnol.">
        <title>Transformable facultative thermophile Geobacillus stearothermophilus NUB3621 as a host strain for metabolic engineering.</title>
        <authorList>
            <person name="Blanchard K."/>
            <person name="Robic S."/>
            <person name="Matsumura I."/>
        </authorList>
    </citation>
    <scope>NUCLEOTIDE SEQUENCE [LARGE SCALE GENOMIC DNA]</scope>
    <source>
        <strain evidence="2 3">NUB3621</strain>
    </source>
</reference>
<keyword evidence="1" id="KW-0812">Transmembrane</keyword>
<dbReference type="AlphaFoldDB" id="A0ABC9VCS6"/>
<name>A0ABC9VCS6_9BACL</name>
<sequence>MIMRYASANFLKRFGITDGSILFGYVIFRNRRRSGSVRVFIIIVSYFLLFILFSLRTGLAKGISEMTNLVMLR</sequence>
<keyword evidence="1" id="KW-0472">Membrane</keyword>
<evidence type="ECO:0000256" key="1">
    <source>
        <dbReference type="SAM" id="Phobius"/>
    </source>
</evidence>
<dbReference type="Proteomes" id="UP000023566">
    <property type="component" value="Chromosome"/>
</dbReference>
<organism evidence="2 3">
    <name type="scientific">Parageobacillus genomosp. 1</name>
    <dbReference type="NCBI Taxonomy" id="1295642"/>
    <lineage>
        <taxon>Bacteria</taxon>
        <taxon>Bacillati</taxon>
        <taxon>Bacillota</taxon>
        <taxon>Bacilli</taxon>
        <taxon>Bacillales</taxon>
        <taxon>Anoxybacillaceae</taxon>
        <taxon>Parageobacillus</taxon>
    </lineage>
</organism>
<evidence type="ECO:0000313" key="2">
    <source>
        <dbReference type="EMBL" id="EZP76143.1"/>
    </source>
</evidence>
<gene>
    <name evidence="2" type="ORF">H839_12739</name>
</gene>
<comment type="caution">
    <text evidence="2">The sequence shown here is derived from an EMBL/GenBank/DDBJ whole genome shotgun (WGS) entry which is preliminary data.</text>
</comment>
<keyword evidence="1" id="KW-1133">Transmembrane helix</keyword>